<dbReference type="Pfam" id="PF07940">
    <property type="entry name" value="Hepar_II_III_C"/>
    <property type="match status" value="1"/>
</dbReference>
<dbReference type="GO" id="GO:0042597">
    <property type="term" value="C:periplasmic space"/>
    <property type="evidence" value="ECO:0007669"/>
    <property type="project" value="UniProtKB-SubCell"/>
</dbReference>
<sequence>MRPRKVLYLQTLWRLGLRNVWDVAWYRLRLRLGVHPVQRVRRVLKPGPFFTPPKAAVSALSPPAHWRENARYFGWYEPSLEATGAAPDWHRNPFNDARMANVDVPWWQLSDFDTGIGDIKTVWEASRFDWVLAFAQQAAAGEAGALDRLNQWITDWCGQNPCYQGPNWKCAQEASIRVMHLAVAARLLGQERSSLSSLLALVEAHLARIRPTLAYARAQDNNHGTSEAAALYIGGHWLAQHGLPDGAGHAAVGRRYLEERVQRLVGKDGTFSQYSVNYHRLMLDTLSLVECWRRWLDLPVFSSDYRARAVKAARWLYAMVNPDTGDAPNLGANDGANLLPLTDADYRDYRPSVQIALALFANERGYEVAGLHQNHLAWLGVAEREQPSPPAGPVQLDDGGYAVLRSGPWRAVFRYPRYRFRPSHCDALHVDLWHDGRNVLRDGGSYSYNAEDHWRRYFAGSAAHNTVEFDGRDPMPVLGRFLRGAWLKADAVNCALDGAEAQTAQAAYTDWQSARHFRQVSLGEEGLIVRDAVSGFGEKAVLRWRLIPGDWVLMTDGVQSSEYLLRITADMPIERMALLEGWESRYYLHKNPIPVLEVEVTGPGTIKTLLAAASALQ</sequence>
<comment type="subcellular location">
    <subcellularLocation>
        <location evidence="1">Periplasm</location>
    </subcellularLocation>
</comment>
<dbReference type="PANTHER" id="PTHR39210:SF1">
    <property type="entry name" value="HEPARIN-SULFATE LYASE"/>
    <property type="match status" value="1"/>
</dbReference>
<dbReference type="InterPro" id="IPR008929">
    <property type="entry name" value="Chondroitin_lyas"/>
</dbReference>
<keyword evidence="7" id="KW-1185">Reference proteome</keyword>
<keyword evidence="4" id="KW-0456">Lyase</keyword>
<dbReference type="SUPFAM" id="SSF48230">
    <property type="entry name" value="Chondroitin AC/alginate lyase"/>
    <property type="match status" value="1"/>
</dbReference>
<evidence type="ECO:0000313" key="6">
    <source>
        <dbReference type="EMBL" id="MRH78518.1"/>
    </source>
</evidence>
<reference evidence="6 7" key="1">
    <citation type="submission" date="2019-11" db="EMBL/GenBank/DDBJ databases">
        <authorList>
            <person name="Zhang X.Y."/>
        </authorList>
    </citation>
    <scope>NUCLEOTIDE SEQUENCE [LARGE SCALE GENOMIC DNA]</scope>
    <source>
        <strain evidence="6 7">C176</strain>
    </source>
</reference>
<name>A0A6N7QTQ4_9GAMM</name>
<comment type="caution">
    <text evidence="6">The sequence shown here is derived from an EMBL/GenBank/DDBJ whole genome shotgun (WGS) entry which is preliminary data.</text>
</comment>
<dbReference type="Gene3D" id="1.50.10.100">
    <property type="entry name" value="Chondroitin AC/alginate lyase"/>
    <property type="match status" value="1"/>
</dbReference>
<dbReference type="Proteomes" id="UP000433788">
    <property type="component" value="Unassembled WGS sequence"/>
</dbReference>
<dbReference type="AlphaFoldDB" id="A0A6N7QTQ4"/>
<dbReference type="Gene3D" id="2.70.98.70">
    <property type="match status" value="1"/>
</dbReference>
<dbReference type="GO" id="GO:0016829">
    <property type="term" value="F:lyase activity"/>
    <property type="evidence" value="ECO:0007669"/>
    <property type="project" value="UniProtKB-KW"/>
</dbReference>
<organism evidence="6 7">
    <name type="scientific">Spiribacter salilacus</name>
    <dbReference type="NCBI Taxonomy" id="2664894"/>
    <lineage>
        <taxon>Bacteria</taxon>
        <taxon>Pseudomonadati</taxon>
        <taxon>Pseudomonadota</taxon>
        <taxon>Gammaproteobacteria</taxon>
        <taxon>Chromatiales</taxon>
        <taxon>Ectothiorhodospiraceae</taxon>
        <taxon>Spiribacter</taxon>
    </lineage>
</organism>
<protein>
    <submittedName>
        <fullName evidence="6">Heparinase</fullName>
    </submittedName>
</protein>
<dbReference type="InterPro" id="IPR012480">
    <property type="entry name" value="Hepar_II_III_C"/>
</dbReference>
<keyword evidence="3" id="KW-0574">Periplasm</keyword>
<proteinExistence type="predicted"/>
<gene>
    <name evidence="6" type="ORF">GH984_07340</name>
</gene>
<keyword evidence="2" id="KW-0732">Signal</keyword>
<evidence type="ECO:0000256" key="2">
    <source>
        <dbReference type="ARBA" id="ARBA00022729"/>
    </source>
</evidence>
<evidence type="ECO:0000256" key="3">
    <source>
        <dbReference type="ARBA" id="ARBA00022764"/>
    </source>
</evidence>
<evidence type="ECO:0000259" key="5">
    <source>
        <dbReference type="Pfam" id="PF07940"/>
    </source>
</evidence>
<dbReference type="RefSeq" id="WP_153719550.1">
    <property type="nucleotide sequence ID" value="NZ_WJPP01000003.1"/>
</dbReference>
<evidence type="ECO:0000256" key="4">
    <source>
        <dbReference type="ARBA" id="ARBA00023239"/>
    </source>
</evidence>
<evidence type="ECO:0000256" key="1">
    <source>
        <dbReference type="ARBA" id="ARBA00004418"/>
    </source>
</evidence>
<dbReference type="EMBL" id="WJPP01000003">
    <property type="protein sequence ID" value="MRH78518.1"/>
    <property type="molecule type" value="Genomic_DNA"/>
</dbReference>
<accession>A0A6N7QTQ4</accession>
<dbReference type="PANTHER" id="PTHR39210">
    <property type="entry name" value="HEPARIN-SULFATE LYASE"/>
    <property type="match status" value="1"/>
</dbReference>
<evidence type="ECO:0000313" key="7">
    <source>
        <dbReference type="Proteomes" id="UP000433788"/>
    </source>
</evidence>
<feature type="domain" description="Heparinase II/III-like C-terminal" evidence="5">
    <location>
        <begin position="390"/>
        <end position="548"/>
    </location>
</feature>